<keyword evidence="4" id="KW-1185">Reference proteome</keyword>
<sequence length="133" mass="14348">MGIDRRTRLAFAAAMMGLVVLNGEAAAQGEAKSEAPKGVVTLTASLKAKPGQEDAVKEALLSLVEPTRKEPGCLHYILHQSKTDPTLFMFYEQWEGQEALDAHGKSPHMKALGAKLKDKTDKGGGVVKYDLLK</sequence>
<dbReference type="Proteomes" id="UP001216907">
    <property type="component" value="Unassembled WGS sequence"/>
</dbReference>
<feature type="signal peptide" evidence="1">
    <location>
        <begin position="1"/>
        <end position="27"/>
    </location>
</feature>
<dbReference type="GO" id="GO:0004497">
    <property type="term" value="F:monooxygenase activity"/>
    <property type="evidence" value="ECO:0007669"/>
    <property type="project" value="UniProtKB-KW"/>
</dbReference>
<dbReference type="SUPFAM" id="SSF54909">
    <property type="entry name" value="Dimeric alpha+beta barrel"/>
    <property type="match status" value="1"/>
</dbReference>
<protein>
    <submittedName>
        <fullName evidence="3">Quinol monooxygenase</fullName>
        <ecNumber evidence="3">1.-.-.-</ecNumber>
    </submittedName>
</protein>
<dbReference type="InterPro" id="IPR050744">
    <property type="entry name" value="AI-2_Isomerase_LsrG"/>
</dbReference>
<dbReference type="EMBL" id="JARRAG010000001">
    <property type="protein sequence ID" value="MDG3002398.1"/>
    <property type="molecule type" value="Genomic_DNA"/>
</dbReference>
<comment type="caution">
    <text evidence="3">The sequence shown here is derived from an EMBL/GenBank/DDBJ whole genome shotgun (WGS) entry which is preliminary data.</text>
</comment>
<dbReference type="PANTHER" id="PTHR33336">
    <property type="entry name" value="QUINOL MONOOXYGENASE YGIN-RELATED"/>
    <property type="match status" value="1"/>
</dbReference>
<keyword evidence="3" id="KW-0503">Monooxygenase</keyword>
<accession>A0ABT6F4N2</accession>
<proteinExistence type="predicted"/>
<dbReference type="PANTHER" id="PTHR33336:SF3">
    <property type="entry name" value="ABM DOMAIN-CONTAINING PROTEIN"/>
    <property type="match status" value="1"/>
</dbReference>
<feature type="chain" id="PRO_5046272136" evidence="1">
    <location>
        <begin position="28"/>
        <end position="133"/>
    </location>
</feature>
<dbReference type="Pfam" id="PF03992">
    <property type="entry name" value="ABM"/>
    <property type="match status" value="1"/>
</dbReference>
<feature type="domain" description="ABM" evidence="2">
    <location>
        <begin position="40"/>
        <end position="129"/>
    </location>
</feature>
<gene>
    <name evidence="3" type="ORF">PZE19_01230</name>
</gene>
<dbReference type="InterPro" id="IPR007138">
    <property type="entry name" value="ABM_dom"/>
</dbReference>
<dbReference type="RefSeq" id="WP_277858762.1">
    <property type="nucleotide sequence ID" value="NZ_JARRAG010000001.1"/>
</dbReference>
<organism evidence="3 4">
    <name type="scientific">Paludisphaera mucosa</name>
    <dbReference type="NCBI Taxonomy" id="3030827"/>
    <lineage>
        <taxon>Bacteria</taxon>
        <taxon>Pseudomonadati</taxon>
        <taxon>Planctomycetota</taxon>
        <taxon>Planctomycetia</taxon>
        <taxon>Isosphaerales</taxon>
        <taxon>Isosphaeraceae</taxon>
        <taxon>Paludisphaera</taxon>
    </lineage>
</organism>
<evidence type="ECO:0000313" key="4">
    <source>
        <dbReference type="Proteomes" id="UP001216907"/>
    </source>
</evidence>
<dbReference type="InterPro" id="IPR011008">
    <property type="entry name" value="Dimeric_a/b-barrel"/>
</dbReference>
<evidence type="ECO:0000313" key="3">
    <source>
        <dbReference type="EMBL" id="MDG3002398.1"/>
    </source>
</evidence>
<dbReference type="EC" id="1.-.-.-" evidence="3"/>
<keyword evidence="1" id="KW-0732">Signal</keyword>
<keyword evidence="3" id="KW-0560">Oxidoreductase</keyword>
<dbReference type="PROSITE" id="PS51725">
    <property type="entry name" value="ABM"/>
    <property type="match status" value="1"/>
</dbReference>
<name>A0ABT6F4N2_9BACT</name>
<evidence type="ECO:0000256" key="1">
    <source>
        <dbReference type="SAM" id="SignalP"/>
    </source>
</evidence>
<evidence type="ECO:0000259" key="2">
    <source>
        <dbReference type="PROSITE" id="PS51725"/>
    </source>
</evidence>
<dbReference type="Gene3D" id="3.30.70.100">
    <property type="match status" value="1"/>
</dbReference>
<reference evidence="3 4" key="1">
    <citation type="submission" date="2023-03" db="EMBL/GenBank/DDBJ databases">
        <title>Paludisphaera mucosa sp. nov. a novel planctomycete from northern fen.</title>
        <authorList>
            <person name="Ivanova A."/>
        </authorList>
    </citation>
    <scope>NUCLEOTIDE SEQUENCE [LARGE SCALE GENOMIC DNA]</scope>
    <source>
        <strain evidence="3 4">Pla2</strain>
    </source>
</reference>